<dbReference type="PROSITE" id="PS50977">
    <property type="entry name" value="HTH_TETR_2"/>
    <property type="match status" value="1"/>
</dbReference>
<dbReference type="InterPro" id="IPR009057">
    <property type="entry name" value="Homeodomain-like_sf"/>
</dbReference>
<dbReference type="GO" id="GO:0003677">
    <property type="term" value="F:DNA binding"/>
    <property type="evidence" value="ECO:0007669"/>
    <property type="project" value="UniProtKB-UniRule"/>
</dbReference>
<gene>
    <name evidence="5" type="ORF">GWP43_14105</name>
</gene>
<dbReference type="Gene3D" id="1.10.357.10">
    <property type="entry name" value="Tetracycline Repressor, domain 2"/>
    <property type="match status" value="1"/>
</dbReference>
<dbReference type="InterPro" id="IPR036271">
    <property type="entry name" value="Tet_transcr_reg_TetR-rel_C_sf"/>
</dbReference>
<evidence type="ECO:0000256" key="2">
    <source>
        <dbReference type="PROSITE-ProRule" id="PRU00335"/>
    </source>
</evidence>
<keyword evidence="3" id="KW-0472">Membrane</keyword>
<dbReference type="InterPro" id="IPR001647">
    <property type="entry name" value="HTH_TetR"/>
</dbReference>
<evidence type="ECO:0000256" key="3">
    <source>
        <dbReference type="SAM" id="Phobius"/>
    </source>
</evidence>
<feature type="transmembrane region" description="Helical" evidence="3">
    <location>
        <begin position="157"/>
        <end position="178"/>
    </location>
</feature>
<dbReference type="SUPFAM" id="SSF46689">
    <property type="entry name" value="Homeodomain-like"/>
    <property type="match status" value="1"/>
</dbReference>
<dbReference type="Proteomes" id="UP000464374">
    <property type="component" value="Chromosome"/>
</dbReference>
<sequence length="200" mass="23102">MCESNLPYHRKDLKNLLIEKGIEIVNTEGLQSFSLRKAAAACKVSHAAPYSHFHNKEELLNAMQLHITKRFSKALETAISENKDTAGLLKNLGIAYVSFFIENPAYFQFLYSKSDIKVDLTLSIPDEENYSPYILYKNNVLSLLKQNKYPKEKQNDILITIWAFIHGLTALATMKNVYYDKNWKEKIIDFMDLLEPSFLK</sequence>
<organism evidence="5 6">
    <name type="scientific">Treponema vincentii</name>
    <dbReference type="NCBI Taxonomy" id="69710"/>
    <lineage>
        <taxon>Bacteria</taxon>
        <taxon>Pseudomonadati</taxon>
        <taxon>Spirochaetota</taxon>
        <taxon>Spirochaetia</taxon>
        <taxon>Spirochaetales</taxon>
        <taxon>Treponemataceae</taxon>
        <taxon>Treponema</taxon>
    </lineage>
</organism>
<keyword evidence="1 2" id="KW-0238">DNA-binding</keyword>
<dbReference type="Pfam" id="PF00440">
    <property type="entry name" value="TetR_N"/>
    <property type="match status" value="1"/>
</dbReference>
<evidence type="ECO:0000256" key="1">
    <source>
        <dbReference type="ARBA" id="ARBA00023125"/>
    </source>
</evidence>
<dbReference type="RefSeq" id="WP_162664675.1">
    <property type="nucleotide sequence ID" value="NZ_CP048020.1"/>
</dbReference>
<evidence type="ECO:0000313" key="5">
    <source>
        <dbReference type="EMBL" id="QHX44407.1"/>
    </source>
</evidence>
<protein>
    <submittedName>
        <fullName evidence="5">TetR/AcrR family transcriptional regulator</fullName>
    </submittedName>
</protein>
<dbReference type="EMBL" id="CP048020">
    <property type="protein sequence ID" value="QHX44407.1"/>
    <property type="molecule type" value="Genomic_DNA"/>
</dbReference>
<dbReference type="PANTHER" id="PTHR43479">
    <property type="entry name" value="ACREF/ENVCD OPERON REPRESSOR-RELATED"/>
    <property type="match status" value="1"/>
</dbReference>
<feature type="domain" description="HTH tetR-type" evidence="4">
    <location>
        <begin position="11"/>
        <end position="71"/>
    </location>
</feature>
<dbReference type="AlphaFoldDB" id="A0A6P1Y3J1"/>
<evidence type="ECO:0000313" key="6">
    <source>
        <dbReference type="Proteomes" id="UP000464374"/>
    </source>
</evidence>
<dbReference type="KEGG" id="trz:GWP43_14105"/>
<keyword evidence="3" id="KW-0812">Transmembrane</keyword>
<dbReference type="SUPFAM" id="SSF48498">
    <property type="entry name" value="Tetracyclin repressor-like, C-terminal domain"/>
    <property type="match status" value="1"/>
</dbReference>
<reference evidence="5 6" key="1">
    <citation type="submission" date="2020-01" db="EMBL/GenBank/DDBJ databases">
        <title>Complete genome sequence of a human oral phylogroup 1 Treponema sp. strain ATCC 700766, originally isolated from periodontitis dental plaque.</title>
        <authorList>
            <person name="Chan Y."/>
            <person name="Huo Y.-B."/>
            <person name="Yu X.-L."/>
            <person name="Zeng H."/>
            <person name="Leung W.-K."/>
            <person name="Watt R.M."/>
        </authorList>
    </citation>
    <scope>NUCLEOTIDE SEQUENCE [LARGE SCALE GENOMIC DNA]</scope>
    <source>
        <strain evidence="5 6">OMZ 804</strain>
    </source>
</reference>
<keyword evidence="3" id="KW-1133">Transmembrane helix</keyword>
<evidence type="ECO:0000259" key="4">
    <source>
        <dbReference type="PROSITE" id="PS50977"/>
    </source>
</evidence>
<dbReference type="PANTHER" id="PTHR43479:SF20">
    <property type="entry name" value="HTH TETR-TYPE DOMAIN-CONTAINING PROTEIN"/>
    <property type="match status" value="1"/>
</dbReference>
<dbReference type="InterPro" id="IPR050624">
    <property type="entry name" value="HTH-type_Tx_Regulator"/>
</dbReference>
<accession>A0A6P1Y3J1</accession>
<proteinExistence type="predicted"/>
<name>A0A6P1Y3J1_9SPIR</name>
<feature type="DNA-binding region" description="H-T-H motif" evidence="2">
    <location>
        <begin position="34"/>
        <end position="53"/>
    </location>
</feature>